<organism evidence="1 2">
    <name type="scientific">Prorocentrum cordatum</name>
    <dbReference type="NCBI Taxonomy" id="2364126"/>
    <lineage>
        <taxon>Eukaryota</taxon>
        <taxon>Sar</taxon>
        <taxon>Alveolata</taxon>
        <taxon>Dinophyceae</taxon>
        <taxon>Prorocentrales</taxon>
        <taxon>Prorocentraceae</taxon>
        <taxon>Prorocentrum</taxon>
    </lineage>
</organism>
<name>A0ABN9VBF3_9DINO</name>
<evidence type="ECO:0008006" key="3">
    <source>
        <dbReference type="Google" id="ProtNLM"/>
    </source>
</evidence>
<dbReference type="Proteomes" id="UP001189429">
    <property type="component" value="Unassembled WGS sequence"/>
</dbReference>
<proteinExistence type="predicted"/>
<sequence length="194" mass="21349">MVERLAEATFHADLEASLRGADGSRLGDVTVEVFPAVVRPLSSLRFEMRWRARGEKKVPRRLQGSLQSGLSLHRSHNPSFENYRMKGVFMDGTCICFEGQALREVVDYRGPHGVRLVSNGVLDDYRGLWSGPVKFGDATAGAVNHVGETLEEATSSGMHAFQVSLDALPSNISDLYMVFSEPTCGDVSQFEDPK</sequence>
<accession>A0ABN9VBF3</accession>
<reference evidence="1" key="1">
    <citation type="submission" date="2023-10" db="EMBL/GenBank/DDBJ databases">
        <authorList>
            <person name="Chen Y."/>
            <person name="Shah S."/>
            <person name="Dougan E. K."/>
            <person name="Thang M."/>
            <person name="Chan C."/>
        </authorList>
    </citation>
    <scope>NUCLEOTIDE SEQUENCE [LARGE SCALE GENOMIC DNA]</scope>
</reference>
<gene>
    <name evidence="1" type="ORF">PCOR1329_LOCUS55693</name>
</gene>
<dbReference type="EMBL" id="CAUYUJ010016837">
    <property type="protein sequence ID" value="CAK0869287.1"/>
    <property type="molecule type" value="Genomic_DNA"/>
</dbReference>
<evidence type="ECO:0000313" key="1">
    <source>
        <dbReference type="EMBL" id="CAK0869287.1"/>
    </source>
</evidence>
<protein>
    <recommendedName>
        <fullName evidence="3">Beta-galactosidase</fullName>
    </recommendedName>
</protein>
<keyword evidence="2" id="KW-1185">Reference proteome</keyword>
<comment type="caution">
    <text evidence="1">The sequence shown here is derived from an EMBL/GenBank/DDBJ whole genome shotgun (WGS) entry which is preliminary data.</text>
</comment>
<evidence type="ECO:0000313" key="2">
    <source>
        <dbReference type="Proteomes" id="UP001189429"/>
    </source>
</evidence>